<dbReference type="RefSeq" id="WP_154779870.1">
    <property type="nucleotide sequence ID" value="NZ_WMBC01000003.1"/>
</dbReference>
<name>A0A844GIT9_9FIRM</name>
<gene>
    <name evidence="2" type="ORF">GKZ57_04885</name>
</gene>
<feature type="transmembrane region" description="Helical" evidence="1">
    <location>
        <begin position="20"/>
        <end position="39"/>
    </location>
</feature>
<organism evidence="2 3">
    <name type="scientific">Blautia luti DSM 14534 = JCM 17040</name>
    <dbReference type="NCBI Taxonomy" id="649762"/>
    <lineage>
        <taxon>Bacteria</taxon>
        <taxon>Bacillati</taxon>
        <taxon>Bacillota</taxon>
        <taxon>Clostridia</taxon>
        <taxon>Lachnospirales</taxon>
        <taxon>Lachnospiraceae</taxon>
        <taxon>Blautia</taxon>
    </lineage>
</organism>
<evidence type="ECO:0000313" key="3">
    <source>
        <dbReference type="Proteomes" id="UP000437824"/>
    </source>
</evidence>
<keyword evidence="1" id="KW-0472">Membrane</keyword>
<dbReference type="Proteomes" id="UP000437824">
    <property type="component" value="Unassembled WGS sequence"/>
</dbReference>
<evidence type="ECO:0000256" key="1">
    <source>
        <dbReference type="SAM" id="Phobius"/>
    </source>
</evidence>
<keyword evidence="1" id="KW-1133">Transmembrane helix</keyword>
<comment type="caution">
    <text evidence="2">The sequence shown here is derived from an EMBL/GenBank/DDBJ whole genome shotgun (WGS) entry which is preliminary data.</text>
</comment>
<sequence>MLNLKNFIKQEIKNPYTVNWKLYISILVVSGAGILFSCLYEGCMDDKIMSVISNLALGCFASAAVALWIEIANVREKNKKAGIVYQSIYSDLMYHIGDYVSCWARLCVVAYKDIDYHKEKHTWREWYELTRKRFYECDEQRQKQLMDFFVDQLAYSVKETKKSVEKILEQRYILEINDVFNHKMQTILEDYRFEFWAAELDLDRQKEKKDIEDFWRDFDAISGDIQNYIRNWADIRYYNYYRFMPNKFGNDTSEILDAIKRSNVD</sequence>
<keyword evidence="1" id="KW-0812">Transmembrane</keyword>
<feature type="transmembrane region" description="Helical" evidence="1">
    <location>
        <begin position="51"/>
        <end position="69"/>
    </location>
</feature>
<reference evidence="2 3" key="1">
    <citation type="submission" date="2019-11" db="EMBL/GenBank/DDBJ databases">
        <title>Draft genome sequence of Blautia luti DSM 14534T, isolated from human stool.</title>
        <authorList>
            <person name="Ortiz R."/>
            <person name="Melis-Arcos F."/>
            <person name="Covarrubias P."/>
            <person name="Cardenas J.P."/>
            <person name="Perez-Donoso J."/>
            <person name="Almonacid D."/>
        </authorList>
    </citation>
    <scope>NUCLEOTIDE SEQUENCE [LARGE SCALE GENOMIC DNA]</scope>
    <source>
        <strain evidence="2 3">DSM 14534</strain>
    </source>
</reference>
<evidence type="ECO:0000313" key="2">
    <source>
        <dbReference type="EMBL" id="MTD60611.1"/>
    </source>
</evidence>
<dbReference type="AlphaFoldDB" id="A0A844GIT9"/>
<proteinExistence type="predicted"/>
<dbReference type="EMBL" id="WMBC01000003">
    <property type="protein sequence ID" value="MTD60611.1"/>
    <property type="molecule type" value="Genomic_DNA"/>
</dbReference>
<protein>
    <submittedName>
        <fullName evidence="2">Uncharacterized protein</fullName>
    </submittedName>
</protein>
<accession>A0A844GIT9</accession>